<feature type="transmembrane region" description="Helical" evidence="8">
    <location>
        <begin position="64"/>
        <end position="92"/>
    </location>
</feature>
<keyword evidence="2 8" id="KW-0813">Transport</keyword>
<feature type="domain" description="ABC transmembrane type-1" evidence="9">
    <location>
        <begin position="64"/>
        <end position="267"/>
    </location>
</feature>
<evidence type="ECO:0000313" key="10">
    <source>
        <dbReference type="EMBL" id="EKN68202.1"/>
    </source>
</evidence>
<feature type="transmembrane region" description="Helical" evidence="8">
    <location>
        <begin position="21"/>
        <end position="44"/>
    </location>
</feature>
<sequence>MVGNKMKTEAVKRFVQKELNGWWIISMVGAAVILLPILFVFFTLFQEPNENWFHMKEYLLKNYILNTFTLVIFTGIVSAFLGVTLAWIVAAYDFPLKNFFKWGLMLPLAIPPYIAAYTYKAMLGYTGVVQTTLRNKFDYQIDAELLSISSLRGAVFIFAFFLFPYVYIITKSFLENQSSSYIENARVLGRKPVTIFFKVVLPLSRPAIVGGIVLVIYEVLSDYGLTSYFGIHTITTAIFQTWFAMYDVQTAMRLAAWLMVIIVGLFFLERLLRQRRRYNVNNKSRPLTPMKLKGFSAFGAFMYCFGVFLIGFFIPFIQLISWAKLTFAKVWDDSFITLLYQTVYVAIISTFLILIFAVIVANVSRKHTPFSFILSKIVTSGYSIPGAIVAIGVLAVFITLDKWLAPLYSQMGLGNAPLILSMSLGMLIVGYAIRFMATGFNAIEVGFEKVGTKYTEASRILGNGITKTFFKVDLPLIKGALASGFILTFVEITKELPLVLLLRPFNFDTLATKTYQYANDEQIYEASITSLMIIGISVLSVIVFQIIDRKKVKQ</sequence>
<evidence type="ECO:0000256" key="5">
    <source>
        <dbReference type="ARBA" id="ARBA00022692"/>
    </source>
</evidence>
<protein>
    <submittedName>
        <fullName evidence="10">ABC transporter permease</fullName>
    </submittedName>
</protein>
<dbReference type="InterPro" id="IPR000515">
    <property type="entry name" value="MetI-like"/>
</dbReference>
<dbReference type="PANTHER" id="PTHR43357:SF3">
    <property type="entry name" value="FE(3+)-TRANSPORT SYSTEM PERMEASE PROTEIN FBPB 2"/>
    <property type="match status" value="1"/>
</dbReference>
<evidence type="ECO:0000313" key="11">
    <source>
        <dbReference type="Proteomes" id="UP000006315"/>
    </source>
</evidence>
<dbReference type="GO" id="GO:0005886">
    <property type="term" value="C:plasma membrane"/>
    <property type="evidence" value="ECO:0007669"/>
    <property type="project" value="UniProtKB-SubCell"/>
</dbReference>
<proteinExistence type="inferred from homology"/>
<dbReference type="Proteomes" id="UP000006315">
    <property type="component" value="Unassembled WGS sequence"/>
</dbReference>
<gene>
    <name evidence="10" type="ORF">BAZO_05565</name>
</gene>
<feature type="transmembrane region" description="Helical" evidence="8">
    <location>
        <begin position="292"/>
        <end position="318"/>
    </location>
</feature>
<feature type="transmembrane region" description="Helical" evidence="8">
    <location>
        <begin position="154"/>
        <end position="174"/>
    </location>
</feature>
<evidence type="ECO:0000256" key="1">
    <source>
        <dbReference type="ARBA" id="ARBA00004429"/>
    </source>
</evidence>
<dbReference type="PANTHER" id="PTHR43357">
    <property type="entry name" value="INNER MEMBRANE ABC TRANSPORTER PERMEASE PROTEIN YDCV"/>
    <property type="match status" value="1"/>
</dbReference>
<evidence type="ECO:0000256" key="6">
    <source>
        <dbReference type="ARBA" id="ARBA00022989"/>
    </source>
</evidence>
<organism evidence="10 11">
    <name type="scientific">Schinkia azotoformans LMG 9581</name>
    <dbReference type="NCBI Taxonomy" id="1131731"/>
    <lineage>
        <taxon>Bacteria</taxon>
        <taxon>Bacillati</taxon>
        <taxon>Bacillota</taxon>
        <taxon>Bacilli</taxon>
        <taxon>Bacillales</taxon>
        <taxon>Bacillaceae</taxon>
        <taxon>Calidifontibacillus/Schinkia group</taxon>
        <taxon>Schinkia</taxon>
    </lineage>
</organism>
<dbReference type="PROSITE" id="PS50928">
    <property type="entry name" value="ABC_TM1"/>
    <property type="match status" value="2"/>
</dbReference>
<feature type="transmembrane region" description="Helical" evidence="8">
    <location>
        <begin position="99"/>
        <end position="119"/>
    </location>
</feature>
<dbReference type="EMBL" id="AJLR01000041">
    <property type="protein sequence ID" value="EKN68202.1"/>
    <property type="molecule type" value="Genomic_DNA"/>
</dbReference>
<evidence type="ECO:0000256" key="7">
    <source>
        <dbReference type="ARBA" id="ARBA00023136"/>
    </source>
</evidence>
<keyword evidence="11" id="KW-1185">Reference proteome</keyword>
<keyword evidence="5 8" id="KW-0812">Transmembrane</keyword>
<feature type="transmembrane region" description="Helical" evidence="8">
    <location>
        <begin position="480"/>
        <end position="502"/>
    </location>
</feature>
<reference evidence="10 11" key="1">
    <citation type="journal article" date="2012" name="Front. Microbiol.">
        <title>Redundancy and modularity in membrane-associated dissimilatory nitrate reduction in Bacillus.</title>
        <authorList>
            <person name="Heylen K."/>
            <person name="Keltjens J."/>
        </authorList>
    </citation>
    <scope>NUCLEOTIDE SEQUENCE [LARGE SCALE GENOMIC DNA]</scope>
    <source>
        <strain evidence="10 11">LMG 9581</strain>
    </source>
</reference>
<evidence type="ECO:0000256" key="8">
    <source>
        <dbReference type="RuleBase" id="RU363032"/>
    </source>
</evidence>
<dbReference type="Gene3D" id="1.10.3720.10">
    <property type="entry name" value="MetI-like"/>
    <property type="match status" value="2"/>
</dbReference>
<comment type="similarity">
    <text evidence="8">Belongs to the binding-protein-dependent transport system permease family.</text>
</comment>
<dbReference type="CDD" id="cd06261">
    <property type="entry name" value="TM_PBP2"/>
    <property type="match status" value="2"/>
</dbReference>
<feature type="transmembrane region" description="Helical" evidence="8">
    <location>
        <begin position="382"/>
        <end position="400"/>
    </location>
</feature>
<dbReference type="InterPro" id="IPR035906">
    <property type="entry name" value="MetI-like_sf"/>
</dbReference>
<keyword evidence="6 8" id="KW-1133">Transmembrane helix</keyword>
<keyword evidence="4" id="KW-0997">Cell inner membrane</keyword>
<dbReference type="STRING" id="1131731.BAZO_05565"/>
<comment type="subcellular location">
    <subcellularLocation>
        <location evidence="1">Cell inner membrane</location>
        <topology evidence="1">Multi-pass membrane protein</topology>
    </subcellularLocation>
    <subcellularLocation>
        <location evidence="8">Cell membrane</location>
        <topology evidence="8">Multi-pass membrane protein</topology>
    </subcellularLocation>
</comment>
<dbReference type="Pfam" id="PF00528">
    <property type="entry name" value="BPD_transp_1"/>
    <property type="match status" value="2"/>
</dbReference>
<evidence type="ECO:0000256" key="3">
    <source>
        <dbReference type="ARBA" id="ARBA00022475"/>
    </source>
</evidence>
<evidence type="ECO:0000256" key="4">
    <source>
        <dbReference type="ARBA" id="ARBA00022519"/>
    </source>
</evidence>
<feature type="transmembrane region" description="Helical" evidence="8">
    <location>
        <begin position="522"/>
        <end position="547"/>
    </location>
</feature>
<keyword evidence="7 8" id="KW-0472">Membrane</keyword>
<evidence type="ECO:0000256" key="2">
    <source>
        <dbReference type="ARBA" id="ARBA00022448"/>
    </source>
</evidence>
<dbReference type="PATRIC" id="fig|1131731.3.peg.1161"/>
<dbReference type="GO" id="GO:0055085">
    <property type="term" value="P:transmembrane transport"/>
    <property type="evidence" value="ECO:0007669"/>
    <property type="project" value="InterPro"/>
</dbReference>
<evidence type="ECO:0000259" key="9">
    <source>
        <dbReference type="PROSITE" id="PS50928"/>
    </source>
</evidence>
<feature type="transmembrane region" description="Helical" evidence="8">
    <location>
        <begin position="254"/>
        <end position="272"/>
    </location>
</feature>
<accession>K6D6Q9</accession>
<feature type="domain" description="ABC transmembrane type-1" evidence="9">
    <location>
        <begin position="339"/>
        <end position="545"/>
    </location>
</feature>
<feature type="transmembrane region" description="Helical" evidence="8">
    <location>
        <begin position="338"/>
        <end position="361"/>
    </location>
</feature>
<feature type="transmembrane region" description="Helical" evidence="8">
    <location>
        <begin position="412"/>
        <end position="433"/>
    </location>
</feature>
<name>K6D6Q9_SCHAZ</name>
<dbReference type="AlphaFoldDB" id="K6D6Q9"/>
<dbReference type="SUPFAM" id="SSF161098">
    <property type="entry name" value="MetI-like"/>
    <property type="match status" value="2"/>
</dbReference>
<keyword evidence="3" id="KW-1003">Cell membrane</keyword>
<feature type="transmembrane region" description="Helical" evidence="8">
    <location>
        <begin position="195"/>
        <end position="217"/>
    </location>
</feature>
<comment type="caution">
    <text evidence="10">The sequence shown here is derived from an EMBL/GenBank/DDBJ whole genome shotgun (WGS) entry which is preliminary data.</text>
</comment>